<dbReference type="Proteomes" id="UP000244912">
    <property type="component" value="Unassembled WGS sequence"/>
</dbReference>
<sequence>MMKFEHEVDTIDLRKKTKEMPATLARRSAEGWELVSVVTAGPTDLHLFFKRPMAAEPKAVA</sequence>
<keyword evidence="2" id="KW-1185">Reference proteome</keyword>
<protein>
    <recommendedName>
        <fullName evidence="3">DUF4177 domain-containing protein</fullName>
    </recommendedName>
</protein>
<dbReference type="EMBL" id="ONZF01000017">
    <property type="protein sequence ID" value="SPJ26328.1"/>
    <property type="molecule type" value="Genomic_DNA"/>
</dbReference>
<dbReference type="AlphaFoldDB" id="A0A2R8C1N6"/>
<evidence type="ECO:0008006" key="3">
    <source>
        <dbReference type="Google" id="ProtNLM"/>
    </source>
</evidence>
<name>A0A2R8C1N6_9RHOB</name>
<accession>A0A2R8C1N6</accession>
<evidence type="ECO:0000313" key="1">
    <source>
        <dbReference type="EMBL" id="SPJ26328.1"/>
    </source>
</evidence>
<dbReference type="RefSeq" id="WP_210204180.1">
    <property type="nucleotide sequence ID" value="NZ_ONZF01000017.1"/>
</dbReference>
<organism evidence="1 2">
    <name type="scientific">Palleronia abyssalis</name>
    <dbReference type="NCBI Taxonomy" id="1501240"/>
    <lineage>
        <taxon>Bacteria</taxon>
        <taxon>Pseudomonadati</taxon>
        <taxon>Pseudomonadota</taxon>
        <taxon>Alphaproteobacteria</taxon>
        <taxon>Rhodobacterales</taxon>
        <taxon>Roseobacteraceae</taxon>
        <taxon>Palleronia</taxon>
    </lineage>
</organism>
<reference evidence="1 2" key="1">
    <citation type="submission" date="2018-03" db="EMBL/GenBank/DDBJ databases">
        <authorList>
            <person name="Keele B.F."/>
        </authorList>
    </citation>
    <scope>NUCLEOTIDE SEQUENCE [LARGE SCALE GENOMIC DNA]</scope>
    <source>
        <strain evidence="1 2">CECT 8504</strain>
    </source>
</reference>
<evidence type="ECO:0000313" key="2">
    <source>
        <dbReference type="Proteomes" id="UP000244912"/>
    </source>
</evidence>
<proteinExistence type="predicted"/>
<gene>
    <name evidence="1" type="ORF">PAA8504_04186</name>
</gene>